<evidence type="ECO:0000313" key="2">
    <source>
        <dbReference type="Proteomes" id="UP000199221"/>
    </source>
</evidence>
<dbReference type="AlphaFoldDB" id="A0A1H9RKN2"/>
<evidence type="ECO:0000313" key="1">
    <source>
        <dbReference type="EMBL" id="SER73326.1"/>
    </source>
</evidence>
<dbReference type="Pfam" id="PF02239">
    <property type="entry name" value="Cytochrom_D1"/>
    <property type="match status" value="1"/>
</dbReference>
<dbReference type="Gene3D" id="2.130.10.10">
    <property type="entry name" value="YVTN repeat-like/Quinoprotein amine dehydrogenase"/>
    <property type="match status" value="1"/>
</dbReference>
<dbReference type="InterPro" id="IPR011048">
    <property type="entry name" value="Haem_d1_sf"/>
</dbReference>
<protein>
    <submittedName>
        <fullName evidence="1">DNA-binding beta-propeller fold protein YncE</fullName>
    </submittedName>
</protein>
<dbReference type="EMBL" id="FOEQ01000011">
    <property type="protein sequence ID" value="SER73326.1"/>
    <property type="molecule type" value="Genomic_DNA"/>
</dbReference>
<gene>
    <name evidence="1" type="ORF">SAMN05216230_111107</name>
</gene>
<accession>A0A1H9RKN2</accession>
<dbReference type="InterPro" id="IPR015943">
    <property type="entry name" value="WD40/YVTN_repeat-like_dom_sf"/>
</dbReference>
<dbReference type="GO" id="GO:0003677">
    <property type="term" value="F:DNA binding"/>
    <property type="evidence" value="ECO:0007669"/>
    <property type="project" value="UniProtKB-KW"/>
</dbReference>
<dbReference type="Proteomes" id="UP000199221">
    <property type="component" value="Unassembled WGS sequence"/>
</dbReference>
<proteinExistence type="predicted"/>
<dbReference type="SUPFAM" id="SSF51004">
    <property type="entry name" value="C-terminal (heme d1) domain of cytochrome cd1-nitrite reductase"/>
    <property type="match status" value="1"/>
</dbReference>
<sequence>MRAGMNRKLRPAYLGLLLGTALIGLGVAYEKLWCDPRELLQEAADPQALHTLSRDGVTVEFEARPLAGGELREGDFANIRFKVSDQSSGQPLSGMAPGAWLDPAQSAPVGDRDSSCKARVALFLKSSIGARPLLDLNSYFLLVLNKDASLTVIDPTVSVGGVTSTLARIDLPGRPMDWVASGDDKQVFVSMPERNQVALIDTETFTRVATLEAGEQPLRVALQPDQRLLWVGNNSHDPAKGGVTVIDVPSRTTLKSFATGSGHHEIAFSADSRFVFVSNRDGGTLSVIDTAQMRLVNTLEVGPHPLSVAYSPLSQAVYVVDGQEGTVRVIDARSHTLRHMVKAEQGLGPMRFSQDGRYGVVLNTLENQALVIDASTDQLLHRIPVAAEPYQLTFTKAYAYVRGLASPKVSMINLASLGQGREPIVQGFEAGPAAPRQAGDLPLAQGVSISRDDNAVFVVNPVDNTTYFYAEGMNAPMSGYNNRGHQARAALVIDRSLRELAPGVYGSTVKLPASGTFDVAFLLNQPQIIHCFSTDVAALPQSGRAKRAHAEFIGTDQPLLQHTPYLARVRIVGEDGKPRLGLGDLSLRYFLAPSSLPRNVALVEVGEGLYQAPLELAEAGAWYLHVQSPSLGRAFTEENYTSLRVLPAAAEPTASQGEPRSVR</sequence>
<dbReference type="InterPro" id="IPR051200">
    <property type="entry name" value="Host-pathogen_enzymatic-act"/>
</dbReference>
<dbReference type="PANTHER" id="PTHR47197">
    <property type="entry name" value="PROTEIN NIRF"/>
    <property type="match status" value="1"/>
</dbReference>
<dbReference type="PANTHER" id="PTHR47197:SF3">
    <property type="entry name" value="DIHYDRO-HEME D1 DEHYDROGENASE"/>
    <property type="match status" value="1"/>
</dbReference>
<organism evidence="1 2">
    <name type="scientific">Pseudomonas soli</name>
    <dbReference type="NCBI Taxonomy" id="1306993"/>
    <lineage>
        <taxon>Bacteria</taxon>
        <taxon>Pseudomonadati</taxon>
        <taxon>Pseudomonadota</taxon>
        <taxon>Gammaproteobacteria</taxon>
        <taxon>Pseudomonadales</taxon>
        <taxon>Pseudomonadaceae</taxon>
        <taxon>Pseudomonas</taxon>
    </lineage>
</organism>
<name>A0A1H9RKN2_9PSED</name>
<reference evidence="1 2" key="1">
    <citation type="submission" date="2016-10" db="EMBL/GenBank/DDBJ databases">
        <authorList>
            <person name="de Groot N.N."/>
        </authorList>
    </citation>
    <scope>NUCLEOTIDE SEQUENCE [LARGE SCALE GENOMIC DNA]</scope>
    <source>
        <strain evidence="1 2">LMG 27941</strain>
    </source>
</reference>
<keyword evidence="1" id="KW-0238">DNA-binding</keyword>